<organism evidence="21">
    <name type="scientific">Castor canadensis</name>
    <name type="common">American beaver</name>
    <dbReference type="NCBI Taxonomy" id="51338"/>
    <lineage>
        <taxon>Eukaryota</taxon>
        <taxon>Metazoa</taxon>
        <taxon>Chordata</taxon>
        <taxon>Craniata</taxon>
        <taxon>Vertebrata</taxon>
        <taxon>Euteleostomi</taxon>
        <taxon>Mammalia</taxon>
        <taxon>Eutheria</taxon>
        <taxon>Euarchontoglires</taxon>
        <taxon>Glires</taxon>
        <taxon>Rodentia</taxon>
        <taxon>Castorimorpha</taxon>
        <taxon>Castoridae</taxon>
        <taxon>Castor</taxon>
    </lineage>
</organism>
<evidence type="ECO:0000256" key="11">
    <source>
        <dbReference type="ARBA" id="ARBA00022989"/>
    </source>
</evidence>
<keyword evidence="8 16" id="KW-0863">Zinc-finger</keyword>
<evidence type="ECO:0000256" key="15">
    <source>
        <dbReference type="ARBA" id="ARBA00042946"/>
    </source>
</evidence>
<evidence type="ECO:0000256" key="18">
    <source>
        <dbReference type="SAM" id="Phobius"/>
    </source>
</evidence>
<dbReference type="Proteomes" id="UP001732720">
    <property type="component" value="Chromosome 11"/>
</dbReference>
<keyword evidence="12 18" id="KW-0472">Membrane</keyword>
<dbReference type="PANTHER" id="PTHR15860:SF1">
    <property type="entry name" value="E3 UBIQUITIN-PROTEIN LIGASE RNFT1"/>
    <property type="match status" value="1"/>
</dbReference>
<reference evidence="21" key="1">
    <citation type="submission" date="2025-08" db="UniProtKB">
        <authorList>
            <consortium name="RefSeq"/>
        </authorList>
    </citation>
    <scope>IDENTIFICATION</scope>
    <source>
        <tissue evidence="21">Leukocyte</tissue>
    </source>
</reference>
<feature type="transmembrane region" description="Helical" evidence="18">
    <location>
        <begin position="206"/>
        <end position="235"/>
    </location>
</feature>
<evidence type="ECO:0000256" key="1">
    <source>
        <dbReference type="ARBA" id="ARBA00000900"/>
    </source>
</evidence>
<proteinExistence type="predicted"/>
<dbReference type="InterPro" id="IPR013083">
    <property type="entry name" value="Znf_RING/FYVE/PHD"/>
</dbReference>
<dbReference type="OrthoDB" id="63267at2759"/>
<keyword evidence="9" id="KW-0833">Ubl conjugation pathway</keyword>
<evidence type="ECO:0000256" key="17">
    <source>
        <dbReference type="SAM" id="MobiDB-lite"/>
    </source>
</evidence>
<evidence type="ECO:0000256" key="2">
    <source>
        <dbReference type="ARBA" id="ARBA00004127"/>
    </source>
</evidence>
<evidence type="ECO:0000256" key="9">
    <source>
        <dbReference type="ARBA" id="ARBA00022786"/>
    </source>
</evidence>
<evidence type="ECO:0000256" key="16">
    <source>
        <dbReference type="PROSITE-ProRule" id="PRU00175"/>
    </source>
</evidence>
<evidence type="ECO:0000313" key="20">
    <source>
        <dbReference type="Proteomes" id="UP001732720"/>
    </source>
</evidence>
<dbReference type="Pfam" id="PF13639">
    <property type="entry name" value="zf-RING_2"/>
    <property type="match status" value="1"/>
</dbReference>
<comment type="subcellular location">
    <subcellularLocation>
        <location evidence="2">Endomembrane system</location>
        <topology evidence="2">Multi-pass membrane protein</topology>
    </subcellularLocation>
</comment>
<protein>
    <recommendedName>
        <fullName evidence="14">E3 ubiquitin-protein ligase RNFT1</fullName>
        <ecNumber evidence="4">2.3.2.27</ecNumber>
    </recommendedName>
    <alternativeName>
        <fullName evidence="15">RING finger and transmembrane domain-containing protein 1</fullName>
    </alternativeName>
</protein>
<dbReference type="InterPro" id="IPR017907">
    <property type="entry name" value="Znf_RING_CS"/>
</dbReference>
<comment type="pathway">
    <text evidence="3">Protein modification; protein ubiquitination.</text>
</comment>
<evidence type="ECO:0000256" key="4">
    <source>
        <dbReference type="ARBA" id="ARBA00012483"/>
    </source>
</evidence>
<evidence type="ECO:0000256" key="3">
    <source>
        <dbReference type="ARBA" id="ARBA00004906"/>
    </source>
</evidence>
<dbReference type="SMART" id="SM00184">
    <property type="entry name" value="RING"/>
    <property type="match status" value="1"/>
</dbReference>
<evidence type="ECO:0000256" key="6">
    <source>
        <dbReference type="ARBA" id="ARBA00022692"/>
    </source>
</evidence>
<dbReference type="GO" id="GO:1904294">
    <property type="term" value="P:positive regulation of ERAD pathway"/>
    <property type="evidence" value="ECO:0007669"/>
    <property type="project" value="InterPro"/>
</dbReference>
<dbReference type="PROSITE" id="PS00518">
    <property type="entry name" value="ZF_RING_1"/>
    <property type="match status" value="1"/>
</dbReference>
<dbReference type="InterPro" id="IPR044235">
    <property type="entry name" value="RNFT1/2"/>
</dbReference>
<evidence type="ECO:0000256" key="12">
    <source>
        <dbReference type="ARBA" id="ARBA00023136"/>
    </source>
</evidence>
<feature type="transmembrane region" description="Helical" evidence="18">
    <location>
        <begin position="120"/>
        <end position="148"/>
    </location>
</feature>
<dbReference type="PROSITE" id="PS50089">
    <property type="entry name" value="ZF_RING_2"/>
    <property type="match status" value="1"/>
</dbReference>
<dbReference type="Gene3D" id="3.30.40.10">
    <property type="entry name" value="Zinc/RING finger domain, C3HC4 (zinc finger)"/>
    <property type="match status" value="1"/>
</dbReference>
<dbReference type="EC" id="2.3.2.27" evidence="4"/>
<dbReference type="FunFam" id="3.30.40.10:FF:000440">
    <property type="entry name" value="RING finger and transmembrane domain-containing protein 1"/>
    <property type="match status" value="1"/>
</dbReference>
<keyword evidence="20" id="KW-1185">Reference proteome</keyword>
<evidence type="ECO:0000256" key="8">
    <source>
        <dbReference type="ARBA" id="ARBA00022771"/>
    </source>
</evidence>
<evidence type="ECO:0000256" key="10">
    <source>
        <dbReference type="ARBA" id="ARBA00022833"/>
    </source>
</evidence>
<accession>A0A8B7UCZ6</accession>
<feature type="transmembrane region" description="Helical" evidence="18">
    <location>
        <begin position="168"/>
        <end position="186"/>
    </location>
</feature>
<evidence type="ECO:0000256" key="5">
    <source>
        <dbReference type="ARBA" id="ARBA00022679"/>
    </source>
</evidence>
<comment type="catalytic activity">
    <reaction evidence="1">
        <text>S-ubiquitinyl-[E2 ubiquitin-conjugating enzyme]-L-cysteine + [acceptor protein]-L-lysine = [E2 ubiquitin-conjugating enzyme]-L-cysteine + N(6)-ubiquitinyl-[acceptor protein]-L-lysine.</text>
        <dbReference type="EC" id="2.3.2.27"/>
    </reaction>
</comment>
<keyword evidence="6 18" id="KW-0812">Transmembrane</keyword>
<dbReference type="InterPro" id="IPR001841">
    <property type="entry name" value="Znf_RING"/>
</dbReference>
<feature type="domain" description="RING-type" evidence="19">
    <location>
        <begin position="285"/>
        <end position="323"/>
    </location>
</feature>
<keyword evidence="7" id="KW-0479">Metal-binding</keyword>
<keyword evidence="10" id="KW-0862">Zinc</keyword>
<dbReference type="CTD" id="51136"/>
<keyword evidence="5" id="KW-0808">Transferase</keyword>
<dbReference type="AlphaFoldDB" id="A0A8B7UCZ6"/>
<name>A0A8B7UCZ6_CASCN</name>
<evidence type="ECO:0000256" key="13">
    <source>
        <dbReference type="ARBA" id="ARBA00037172"/>
    </source>
</evidence>
<dbReference type="GO" id="GO:0005783">
    <property type="term" value="C:endoplasmic reticulum"/>
    <property type="evidence" value="ECO:0007669"/>
    <property type="project" value="TreeGrafter"/>
</dbReference>
<dbReference type="CDD" id="cd16741">
    <property type="entry name" value="RING-HC_RNFT1"/>
    <property type="match status" value="1"/>
</dbReference>
<dbReference type="GO" id="GO:0008270">
    <property type="term" value="F:zinc ion binding"/>
    <property type="evidence" value="ECO:0007669"/>
    <property type="project" value="UniProtKB-KW"/>
</dbReference>
<dbReference type="SUPFAM" id="SSF57850">
    <property type="entry name" value="RING/U-box"/>
    <property type="match status" value="1"/>
</dbReference>
<evidence type="ECO:0000256" key="14">
    <source>
        <dbReference type="ARBA" id="ARBA00039413"/>
    </source>
</evidence>
<dbReference type="GO" id="GO:0061630">
    <property type="term" value="F:ubiquitin protein ligase activity"/>
    <property type="evidence" value="ECO:0007669"/>
    <property type="project" value="UniProtKB-EC"/>
</dbReference>
<feature type="region of interest" description="Disordered" evidence="17">
    <location>
        <begin position="1"/>
        <end position="21"/>
    </location>
</feature>
<evidence type="ECO:0000313" key="21">
    <source>
        <dbReference type="RefSeq" id="XP_020017426.1"/>
    </source>
</evidence>
<dbReference type="PANTHER" id="PTHR15860">
    <property type="entry name" value="UNCHARACTERIZED RING FINGER-CONTAINING PROTEIN"/>
    <property type="match status" value="1"/>
</dbReference>
<keyword evidence="11 18" id="KW-1133">Transmembrane helix</keyword>
<comment type="function">
    <text evidence="13">E3 ubiquitin-protein ligase that acts in the endoplasmic reticulum (ER)-associated degradation (ERAD) pathway, which targets misfolded proteins that accumulate in the endoplasmic reticulum (ER) for ubiquitination and subsequent proteasome-mediated degradation. Protects cells from ER stress-induced apoptosis.</text>
</comment>
<dbReference type="GeneID" id="109685125"/>
<gene>
    <name evidence="21" type="primary">Rnft1</name>
</gene>
<dbReference type="RefSeq" id="XP_020017426.1">
    <property type="nucleotide sequence ID" value="XM_020161837.1"/>
</dbReference>
<evidence type="ECO:0000256" key="7">
    <source>
        <dbReference type="ARBA" id="ARBA00022723"/>
    </source>
</evidence>
<sequence>MQANCNQLHSPPGIASGEDASVSQCVHTSRSTEGSCLHSGDVHIQMNSIPKEYAENPGSRITRSGVHSCTHGCAHSRFRSHSHSEARQLDDMAMESGEHGSSSFSEFRYLFKWLQKSLPYILILGVKLVMQHITGISLGIALLTTFMYANKSIVNQVFLRERSSKIQCAWLLVFLAGSSVLLYYTFHSQSLYYSLIFLNPTLDRLSFWEVLWIVGITDFILKFLFMGLKCLILLVPSFIMPFKSKLLDFFGHLRAFRQVLRIFFTRPSYGVAASKRQCSDVEDICSICQAEFQKPILLICQHIFCEECITLWFNREKTCPLCRTVISDRINKWKDGATSLHLQIY</sequence>
<evidence type="ECO:0000259" key="19">
    <source>
        <dbReference type="PROSITE" id="PS50089"/>
    </source>
</evidence>
<dbReference type="RefSeq" id="XP_020017426.1">
    <property type="nucleotide sequence ID" value="XM_020161837.2"/>
</dbReference>